<dbReference type="Proteomes" id="UP001596297">
    <property type="component" value="Unassembled WGS sequence"/>
</dbReference>
<protein>
    <submittedName>
        <fullName evidence="1">Uncharacterized protein</fullName>
    </submittedName>
</protein>
<evidence type="ECO:0000313" key="1">
    <source>
        <dbReference type="EMBL" id="MFC6590728.1"/>
    </source>
</evidence>
<gene>
    <name evidence="1" type="ORF">ACFP81_00870</name>
</gene>
<reference evidence="2" key="1">
    <citation type="journal article" date="2019" name="Int. J. Syst. Evol. Microbiol.">
        <title>The Global Catalogue of Microorganisms (GCM) 10K type strain sequencing project: providing services to taxonomists for standard genome sequencing and annotation.</title>
        <authorList>
            <consortium name="The Broad Institute Genomics Platform"/>
            <consortium name="The Broad Institute Genome Sequencing Center for Infectious Disease"/>
            <person name="Wu L."/>
            <person name="Ma J."/>
        </authorList>
    </citation>
    <scope>NUCLEOTIDE SEQUENCE [LARGE SCALE GENOMIC DNA]</scope>
    <source>
        <strain evidence="2">CGMCC 1.15772</strain>
    </source>
</reference>
<evidence type="ECO:0000313" key="2">
    <source>
        <dbReference type="Proteomes" id="UP001596297"/>
    </source>
</evidence>
<name>A0ABW1Y8V4_9DEIO</name>
<accession>A0ABW1Y8V4</accession>
<dbReference type="EMBL" id="JBHSWD010000001">
    <property type="protein sequence ID" value="MFC6590728.1"/>
    <property type="molecule type" value="Genomic_DNA"/>
</dbReference>
<comment type="caution">
    <text evidence="1">The sequence shown here is derived from an EMBL/GenBank/DDBJ whole genome shotgun (WGS) entry which is preliminary data.</text>
</comment>
<dbReference type="RefSeq" id="WP_380081744.1">
    <property type="nucleotide sequence ID" value="NZ_JBHSWD010000001.1"/>
</dbReference>
<keyword evidence="2" id="KW-1185">Reference proteome</keyword>
<organism evidence="1 2">
    <name type="scientific">Deinococcus lacus</name>
    <dbReference type="NCBI Taxonomy" id="392561"/>
    <lineage>
        <taxon>Bacteria</taxon>
        <taxon>Thermotogati</taxon>
        <taxon>Deinococcota</taxon>
        <taxon>Deinococci</taxon>
        <taxon>Deinococcales</taxon>
        <taxon>Deinococcaceae</taxon>
        <taxon>Deinococcus</taxon>
    </lineage>
</organism>
<sequence>MKLIYLIKTAKIGAALDVLLYEYDEYLQDRDAAMQALMRRRADPAFDLRPECGLVRGEVLFSAQSSLAGAYVPLVIEVSELCSEQFPAALEFFERVRASFLISGEAAALLLSPDAELSLLGLLLQSPWAALDEALLEPPHGDKRAVYPAPGQDTAEWLSGLEFAEDIPLL</sequence>
<proteinExistence type="predicted"/>